<dbReference type="EMBL" id="JAGPXC010000002">
    <property type="protein sequence ID" value="KAH6657588.1"/>
    <property type="molecule type" value="Genomic_DNA"/>
</dbReference>
<proteinExistence type="predicted"/>
<accession>A0A9P9A0T0</accession>
<feature type="transmembrane region" description="Helical" evidence="1">
    <location>
        <begin position="111"/>
        <end position="133"/>
    </location>
</feature>
<keyword evidence="3" id="KW-1185">Reference proteome</keyword>
<name>A0A9P9A0T0_9PEZI</name>
<evidence type="ECO:0000313" key="2">
    <source>
        <dbReference type="EMBL" id="KAH6657588.1"/>
    </source>
</evidence>
<reference evidence="2" key="1">
    <citation type="journal article" date="2021" name="Nat. Commun.">
        <title>Genetic determinants of endophytism in the Arabidopsis root mycobiome.</title>
        <authorList>
            <person name="Mesny F."/>
            <person name="Miyauchi S."/>
            <person name="Thiergart T."/>
            <person name="Pickel B."/>
            <person name="Atanasova L."/>
            <person name="Karlsson M."/>
            <person name="Huettel B."/>
            <person name="Barry K.W."/>
            <person name="Haridas S."/>
            <person name="Chen C."/>
            <person name="Bauer D."/>
            <person name="Andreopoulos W."/>
            <person name="Pangilinan J."/>
            <person name="LaButti K."/>
            <person name="Riley R."/>
            <person name="Lipzen A."/>
            <person name="Clum A."/>
            <person name="Drula E."/>
            <person name="Henrissat B."/>
            <person name="Kohler A."/>
            <person name="Grigoriev I.V."/>
            <person name="Martin F.M."/>
            <person name="Hacquard S."/>
        </authorList>
    </citation>
    <scope>NUCLEOTIDE SEQUENCE</scope>
    <source>
        <strain evidence="2">MPI-SDFR-AT-0073</strain>
    </source>
</reference>
<feature type="transmembrane region" description="Helical" evidence="1">
    <location>
        <begin position="180"/>
        <end position="199"/>
    </location>
</feature>
<feature type="transmembrane region" description="Helical" evidence="1">
    <location>
        <begin position="154"/>
        <end position="174"/>
    </location>
</feature>
<evidence type="ECO:0000313" key="3">
    <source>
        <dbReference type="Proteomes" id="UP000758603"/>
    </source>
</evidence>
<keyword evidence="1" id="KW-0812">Transmembrane</keyword>
<evidence type="ECO:0000256" key="1">
    <source>
        <dbReference type="SAM" id="Phobius"/>
    </source>
</evidence>
<gene>
    <name evidence="2" type="ORF">BKA67DRAFT_192640</name>
</gene>
<dbReference type="Proteomes" id="UP000758603">
    <property type="component" value="Unassembled WGS sequence"/>
</dbReference>
<keyword evidence="1" id="KW-1133">Transmembrane helix</keyword>
<dbReference type="RefSeq" id="XP_045961822.1">
    <property type="nucleotide sequence ID" value="XM_046095357.1"/>
</dbReference>
<protein>
    <submittedName>
        <fullName evidence="2">Uncharacterized protein</fullName>
    </submittedName>
</protein>
<dbReference type="AlphaFoldDB" id="A0A9P9A0T0"/>
<organism evidence="2 3">
    <name type="scientific">Truncatella angustata</name>
    <dbReference type="NCBI Taxonomy" id="152316"/>
    <lineage>
        <taxon>Eukaryota</taxon>
        <taxon>Fungi</taxon>
        <taxon>Dikarya</taxon>
        <taxon>Ascomycota</taxon>
        <taxon>Pezizomycotina</taxon>
        <taxon>Sordariomycetes</taxon>
        <taxon>Xylariomycetidae</taxon>
        <taxon>Amphisphaeriales</taxon>
        <taxon>Sporocadaceae</taxon>
        <taxon>Truncatella</taxon>
    </lineage>
</organism>
<sequence length="270" mass="29916">MTGGGDSFEYRPHLGTSESPDGILLSTLGSTGPLPFFRIPQADQTQLQQQSHGHSFRGGSGIGKNLGNLCSEIKRHIQQAQWHRNEGPLRAIHLLLNAVKLPLHIFTPDSMITFFIGLGFSSGLILWDTMLFIDARWNDAFKLNYEIKTYVDGFAFIVVFVALCLELSSISPIYQNRTALAFSVLDTVIILVITGVFAYRHLRGFKENWRIYNKAKPIIMFNADGNPMAVIPKSPVGFESDLAGRSMDSLLQYSGRNSGEEASQSAVSFI</sequence>
<comment type="caution">
    <text evidence="2">The sequence shown here is derived from an EMBL/GenBank/DDBJ whole genome shotgun (WGS) entry which is preliminary data.</text>
</comment>
<keyword evidence="1" id="KW-0472">Membrane</keyword>
<dbReference type="GeneID" id="70124250"/>